<protein>
    <submittedName>
        <fullName evidence="2">GNAT family acetyltransferase</fullName>
    </submittedName>
</protein>
<organism evidence="2 3">
    <name type="scientific">Arthrobacter ginsengisoli</name>
    <dbReference type="NCBI Taxonomy" id="1356565"/>
    <lineage>
        <taxon>Bacteria</taxon>
        <taxon>Bacillati</taxon>
        <taxon>Actinomycetota</taxon>
        <taxon>Actinomycetes</taxon>
        <taxon>Micrococcales</taxon>
        <taxon>Micrococcaceae</taxon>
        <taxon>Arthrobacter</taxon>
    </lineage>
</organism>
<dbReference type="PANTHER" id="PTHR31435:SF10">
    <property type="entry name" value="BSR4717 PROTEIN"/>
    <property type="match status" value="1"/>
</dbReference>
<accession>A0ABU1UC71</accession>
<dbReference type="InterPro" id="IPR031165">
    <property type="entry name" value="GNAT_YJDJ"/>
</dbReference>
<proteinExistence type="predicted"/>
<dbReference type="InterPro" id="IPR016181">
    <property type="entry name" value="Acyl_CoA_acyltransferase"/>
</dbReference>
<dbReference type="PROSITE" id="PS51729">
    <property type="entry name" value="GNAT_YJDJ"/>
    <property type="match status" value="1"/>
</dbReference>
<gene>
    <name evidence="2" type="ORF">J2X01_002088</name>
</gene>
<reference evidence="2 3" key="1">
    <citation type="submission" date="2023-07" db="EMBL/GenBank/DDBJ databases">
        <title>Sorghum-associated microbial communities from plants grown in Nebraska, USA.</title>
        <authorList>
            <person name="Schachtman D."/>
        </authorList>
    </citation>
    <scope>NUCLEOTIDE SEQUENCE [LARGE SCALE GENOMIC DNA]</scope>
    <source>
        <strain evidence="2 3">BE167</strain>
    </source>
</reference>
<dbReference type="Gene3D" id="3.40.630.30">
    <property type="match status" value="1"/>
</dbReference>
<dbReference type="RefSeq" id="WP_310056520.1">
    <property type="nucleotide sequence ID" value="NZ_JAVDVQ010000007.1"/>
</dbReference>
<name>A0ABU1UC71_9MICC</name>
<dbReference type="PANTHER" id="PTHR31435">
    <property type="entry name" value="PROTEIN NATD1"/>
    <property type="match status" value="1"/>
</dbReference>
<dbReference type="Pfam" id="PF14542">
    <property type="entry name" value="Acetyltransf_CG"/>
    <property type="match status" value="1"/>
</dbReference>
<dbReference type="CDD" id="cd04301">
    <property type="entry name" value="NAT_SF"/>
    <property type="match status" value="1"/>
</dbReference>
<dbReference type="EMBL" id="JAVDVQ010000007">
    <property type="protein sequence ID" value="MDR7082798.1"/>
    <property type="molecule type" value="Genomic_DNA"/>
</dbReference>
<feature type="domain" description="N-acetyltransferase" evidence="1">
    <location>
        <begin position="7"/>
        <end position="94"/>
    </location>
</feature>
<dbReference type="Proteomes" id="UP001252243">
    <property type="component" value="Unassembled WGS sequence"/>
</dbReference>
<dbReference type="InterPro" id="IPR045057">
    <property type="entry name" value="Gcn5-rel_NAT"/>
</dbReference>
<keyword evidence="3" id="KW-1185">Reference proteome</keyword>
<sequence length="114" mass="12496">MTAITVRNNPDRQRFQVLDGDSAIGQAAYVDDGDGHRIFYHTVIDEEYGGQGLAGRLAAQALDETVAAGLRIVPVCPYIKNYLVKHTQYAANIQNPTPALLAFLNNALAQRARR</sequence>
<evidence type="ECO:0000313" key="3">
    <source>
        <dbReference type="Proteomes" id="UP001252243"/>
    </source>
</evidence>
<dbReference type="SUPFAM" id="SSF55729">
    <property type="entry name" value="Acyl-CoA N-acyltransferases (Nat)"/>
    <property type="match status" value="1"/>
</dbReference>
<evidence type="ECO:0000313" key="2">
    <source>
        <dbReference type="EMBL" id="MDR7082798.1"/>
    </source>
</evidence>
<evidence type="ECO:0000259" key="1">
    <source>
        <dbReference type="PROSITE" id="PS51729"/>
    </source>
</evidence>
<comment type="caution">
    <text evidence="2">The sequence shown here is derived from an EMBL/GenBank/DDBJ whole genome shotgun (WGS) entry which is preliminary data.</text>
</comment>